<keyword evidence="6" id="KW-1185">Reference proteome</keyword>
<dbReference type="PANTHER" id="PTHR30149:SF0">
    <property type="entry name" value="HYDROGENASE MATURATION FACTOR HYPD"/>
    <property type="match status" value="1"/>
</dbReference>
<dbReference type="EMBL" id="NDXW01000001">
    <property type="protein sequence ID" value="RDH46723.1"/>
    <property type="molecule type" value="Genomic_DNA"/>
</dbReference>
<organism evidence="5 6">
    <name type="scientific">Zooshikella ganghwensis</name>
    <dbReference type="NCBI Taxonomy" id="202772"/>
    <lineage>
        <taxon>Bacteria</taxon>
        <taxon>Pseudomonadati</taxon>
        <taxon>Pseudomonadota</taxon>
        <taxon>Gammaproteobacteria</taxon>
        <taxon>Oceanospirillales</taxon>
        <taxon>Zooshikellaceae</taxon>
        <taxon>Zooshikella</taxon>
    </lineage>
</organism>
<dbReference type="GO" id="GO:0051604">
    <property type="term" value="P:protein maturation"/>
    <property type="evidence" value="ECO:0007669"/>
    <property type="project" value="TreeGrafter"/>
</dbReference>
<comment type="similarity">
    <text evidence="1 4">Belongs to the HypD family.</text>
</comment>
<dbReference type="GO" id="GO:0070025">
    <property type="term" value="F:carbon monoxide binding"/>
    <property type="evidence" value="ECO:0007669"/>
    <property type="project" value="TreeGrafter"/>
</dbReference>
<dbReference type="InterPro" id="IPR042244">
    <property type="entry name" value="HypD_2_sf"/>
</dbReference>
<comment type="caution">
    <text evidence="5">The sequence shown here is derived from an EMBL/GenBank/DDBJ whole genome shotgun (WGS) entry which is preliminary data.</text>
</comment>
<evidence type="ECO:0000256" key="4">
    <source>
        <dbReference type="PIRNR" id="PIRNR005622"/>
    </source>
</evidence>
<dbReference type="InterPro" id="IPR042243">
    <property type="entry name" value="HypD_1"/>
</dbReference>
<dbReference type="RefSeq" id="WP_094789405.1">
    <property type="nucleotide sequence ID" value="NZ_NDXW01000001.1"/>
</dbReference>
<dbReference type="PANTHER" id="PTHR30149">
    <property type="entry name" value="HYDROGENASE PROTEIN ASSEMBLY PROTEIN HYPD"/>
    <property type="match status" value="1"/>
</dbReference>
<dbReference type="Proteomes" id="UP000257039">
    <property type="component" value="Unassembled WGS sequence"/>
</dbReference>
<dbReference type="GO" id="GO:0005506">
    <property type="term" value="F:iron ion binding"/>
    <property type="evidence" value="ECO:0007669"/>
    <property type="project" value="TreeGrafter"/>
</dbReference>
<dbReference type="Gene3D" id="6.10.20.100">
    <property type="match status" value="1"/>
</dbReference>
<dbReference type="AlphaFoldDB" id="A0A4P9VSV2"/>
<dbReference type="InterPro" id="IPR002780">
    <property type="entry name" value="Hyd_form_HypD"/>
</dbReference>
<evidence type="ECO:0000256" key="1">
    <source>
        <dbReference type="ARBA" id="ARBA00007888"/>
    </source>
</evidence>
<evidence type="ECO:0000313" key="5">
    <source>
        <dbReference type="EMBL" id="RDH46723.1"/>
    </source>
</evidence>
<evidence type="ECO:0000256" key="2">
    <source>
        <dbReference type="ARBA" id="ARBA00022723"/>
    </source>
</evidence>
<reference evidence="5 6" key="1">
    <citation type="submission" date="2017-04" db="EMBL/GenBank/DDBJ databases">
        <title>Draft genome sequence of Zooshikella ganghwensis VG4 isolated from Red Sea sediments.</title>
        <authorList>
            <person name="Rehman Z."/>
            <person name="Alam I."/>
            <person name="Kamau A."/>
            <person name="Bajic V."/>
            <person name="Leiknes T."/>
        </authorList>
    </citation>
    <scope>NUCLEOTIDE SEQUENCE [LARGE SCALE GENOMIC DNA]</scope>
    <source>
        <strain evidence="5 6">VG4</strain>
    </source>
</reference>
<dbReference type="PIRSF" id="PIRSF005622">
    <property type="entry name" value="Hydrgn_mat_hypD"/>
    <property type="match status" value="1"/>
</dbReference>
<name>A0A4P9VSV2_9GAMM</name>
<evidence type="ECO:0000256" key="3">
    <source>
        <dbReference type="ARBA" id="ARBA00023004"/>
    </source>
</evidence>
<evidence type="ECO:0000313" key="6">
    <source>
        <dbReference type="Proteomes" id="UP000257039"/>
    </source>
</evidence>
<gene>
    <name evidence="5" type="ORF">B9G39_12000</name>
</gene>
<keyword evidence="3" id="KW-0408">Iron</keyword>
<keyword evidence="2" id="KW-0479">Metal-binding</keyword>
<proteinExistence type="inferred from homology"/>
<dbReference type="NCBIfam" id="TIGR00075">
    <property type="entry name" value="hypD"/>
    <property type="match status" value="1"/>
</dbReference>
<dbReference type="Pfam" id="PF01924">
    <property type="entry name" value="HypD"/>
    <property type="match status" value="1"/>
</dbReference>
<dbReference type="Gene3D" id="3.40.50.11750">
    <property type="entry name" value="HypD, alpha/beta domain 1"/>
    <property type="match status" value="2"/>
</dbReference>
<protein>
    <recommendedName>
        <fullName evidence="4">Hydrogenase maturation factor</fullName>
    </recommendedName>
</protein>
<accession>A0A4P9VSV2</accession>
<dbReference type="GO" id="GO:0051539">
    <property type="term" value="F:4 iron, 4 sulfur cluster binding"/>
    <property type="evidence" value="ECO:0007669"/>
    <property type="project" value="TreeGrafter"/>
</dbReference>
<sequence>MKQAMNFRDPHRVNRLIKCIQAKAAPVAERLGRPLQIMEVCGGHTHAIVNTGLNQLLPSSIELIHGPGCPVCVLPTHAIDQAVALAEYSNHILVSFGDPLRVPGSQHSLLDAKAKGAQINTIYSPLDALKLAKSYPNKTVVFFAIGFDTTIPSTACTLQMALQQGISNFRVLCHHICLIPVLMTLLKQQEVQLDGFLGPGHVSMVIGVQAYKNIVQKYHKPLVIAGFEPVDILHALYKLVQQLSTQKYTVQNAYSHVVSATGNQPAQQVINEVFISEVNAEWRGLGLVPKSGLSIRSQYRSFDASLLLEKKHCTKQESDPTYCKKVLTGSLKPQHCPWFGNKCTPHHPQSGLMVSSEGACAAYYSSSTKAKAGIVS</sequence>